<sequence>MRTNLVSFISLATLLLAQSALAAVSIAPMPTAHGATGHIIENALPTAAQTHEVVKVPNSDVVLVSQLSNSVLVKARVDKDGQVVAVSAFQIGSASSQLHGLTLSKRFPGKVWLTLQADNLLLLVDPRPLLLNLAPRVDQEIKVPEGKGPHYIGEYGDDLWVSLQDSSAVLRISHVNTTNYDHYPALPRPIFVAQHPINKNFYSSQDNSAKIIKIDTATKKTSQIEIPASAGATPVGLISGPKGVWFTLLGSTTEGTGTIGFIGANDVVVPFKLTSQLGQNASLLHLTFDMNADSNKTLWLLSSSIINSKALDMIIKVTFDAEWTRIVSEEVTVMPTQQNKAHRIIQTAANQFFATQLATSKLVSFRTTN</sequence>
<dbReference type="Proteomes" id="UP000243308">
    <property type="component" value="Unassembled WGS sequence"/>
</dbReference>
<feature type="chain" id="PRO_5001815895" evidence="1">
    <location>
        <begin position="23"/>
        <end position="369"/>
    </location>
</feature>
<dbReference type="SUPFAM" id="SSF50974">
    <property type="entry name" value="Nitrous oxide reductase, N-terminal domain"/>
    <property type="match status" value="1"/>
</dbReference>
<protein>
    <submittedName>
        <fullName evidence="2">Uncharacterized protein</fullName>
    </submittedName>
</protein>
<gene>
    <name evidence="2" type="ORF">MVEG_11006</name>
</gene>
<name>A0A086TLZ1_9FUNG</name>
<accession>A0A086TLZ1</accession>
<dbReference type="AlphaFoldDB" id="A0A086TLZ1"/>
<feature type="signal peptide" evidence="1">
    <location>
        <begin position="1"/>
        <end position="22"/>
    </location>
</feature>
<dbReference type="Gene3D" id="2.130.10.10">
    <property type="entry name" value="YVTN repeat-like/Quinoprotein amine dehydrogenase"/>
    <property type="match status" value="1"/>
</dbReference>
<dbReference type="InterPro" id="IPR015943">
    <property type="entry name" value="WD40/YVTN_repeat-like_dom_sf"/>
</dbReference>
<evidence type="ECO:0000313" key="2">
    <source>
        <dbReference type="EMBL" id="KFH62968.1"/>
    </source>
</evidence>
<dbReference type="InterPro" id="IPR011045">
    <property type="entry name" value="N2O_reductase_N"/>
</dbReference>
<keyword evidence="1" id="KW-0732">Signal</keyword>
<reference evidence="2 3" key="1">
    <citation type="submission" date="2011-02" db="EMBL/GenBank/DDBJ databases">
        <title>The Genome Sequence of Mortierella verticillata NRRL 6337.</title>
        <authorList>
            <consortium name="The Broad Institute Genome Sequencing Platform"/>
            <person name="Russ C."/>
            <person name="Cuomo C."/>
            <person name="Burger G."/>
            <person name="Gray M.W."/>
            <person name="Holland P.W.H."/>
            <person name="King N."/>
            <person name="Lang F.B.F."/>
            <person name="Roger A.J."/>
            <person name="Ruiz-Trillo I."/>
            <person name="Young S.K."/>
            <person name="Zeng Q."/>
            <person name="Gargeya S."/>
            <person name="Alvarado L."/>
            <person name="Berlin A."/>
            <person name="Chapman S.B."/>
            <person name="Chen Z."/>
            <person name="Freedman E."/>
            <person name="Gellesch M."/>
            <person name="Goldberg J."/>
            <person name="Griggs A."/>
            <person name="Gujja S."/>
            <person name="Heilman E."/>
            <person name="Heiman D."/>
            <person name="Howarth C."/>
            <person name="Mehta T."/>
            <person name="Neiman D."/>
            <person name="Pearson M."/>
            <person name="Roberts A."/>
            <person name="Saif S."/>
            <person name="Shea T."/>
            <person name="Shenoy N."/>
            <person name="Sisk P."/>
            <person name="Stolte C."/>
            <person name="Sykes S."/>
            <person name="White J."/>
            <person name="Yandava C."/>
            <person name="Haas B."/>
            <person name="Nusbaum C."/>
            <person name="Birren B."/>
        </authorList>
    </citation>
    <scope>NUCLEOTIDE SEQUENCE [LARGE SCALE GENOMIC DNA]</scope>
    <source>
        <strain evidence="2 3">NRRL 6337</strain>
    </source>
</reference>
<keyword evidence="3" id="KW-1185">Reference proteome</keyword>
<evidence type="ECO:0000313" key="3">
    <source>
        <dbReference type="Proteomes" id="UP000243308"/>
    </source>
</evidence>
<organism evidence="2 3">
    <name type="scientific">Podila verticillata NRRL 6337</name>
    <dbReference type="NCBI Taxonomy" id="1069443"/>
    <lineage>
        <taxon>Eukaryota</taxon>
        <taxon>Fungi</taxon>
        <taxon>Fungi incertae sedis</taxon>
        <taxon>Mucoromycota</taxon>
        <taxon>Mortierellomycotina</taxon>
        <taxon>Mortierellomycetes</taxon>
        <taxon>Mortierellales</taxon>
        <taxon>Mortierellaceae</taxon>
        <taxon>Podila</taxon>
    </lineage>
</organism>
<dbReference type="EMBL" id="KN042429">
    <property type="protein sequence ID" value="KFH62968.1"/>
    <property type="molecule type" value="Genomic_DNA"/>
</dbReference>
<evidence type="ECO:0000256" key="1">
    <source>
        <dbReference type="SAM" id="SignalP"/>
    </source>
</evidence>
<dbReference type="OrthoDB" id="5588185at2759"/>
<proteinExistence type="predicted"/>